<comment type="caution">
    <text evidence="1">The sequence shown here is derived from an EMBL/GenBank/DDBJ whole genome shotgun (WGS) entry which is preliminary data.</text>
</comment>
<protein>
    <submittedName>
        <fullName evidence="1">Uncharacterized protein</fullName>
    </submittedName>
</protein>
<proteinExistence type="predicted"/>
<reference evidence="1" key="1">
    <citation type="submission" date="2018-11" db="EMBL/GenBank/DDBJ databases">
        <authorList>
            <person name="Alioto T."/>
            <person name="Alioto T."/>
        </authorList>
    </citation>
    <scope>NUCLEOTIDE SEQUENCE</scope>
</reference>
<keyword evidence="2" id="KW-1185">Reference proteome</keyword>
<evidence type="ECO:0000313" key="1">
    <source>
        <dbReference type="EMBL" id="VDI01228.1"/>
    </source>
</evidence>
<dbReference type="Proteomes" id="UP000596742">
    <property type="component" value="Unassembled WGS sequence"/>
</dbReference>
<organism evidence="1 2">
    <name type="scientific">Mytilus galloprovincialis</name>
    <name type="common">Mediterranean mussel</name>
    <dbReference type="NCBI Taxonomy" id="29158"/>
    <lineage>
        <taxon>Eukaryota</taxon>
        <taxon>Metazoa</taxon>
        <taxon>Spiralia</taxon>
        <taxon>Lophotrochozoa</taxon>
        <taxon>Mollusca</taxon>
        <taxon>Bivalvia</taxon>
        <taxon>Autobranchia</taxon>
        <taxon>Pteriomorphia</taxon>
        <taxon>Mytilida</taxon>
        <taxon>Mytiloidea</taxon>
        <taxon>Mytilidae</taxon>
        <taxon>Mytilinae</taxon>
        <taxon>Mytilus</taxon>
    </lineage>
</organism>
<accession>A0A8B6C6V5</accession>
<gene>
    <name evidence="1" type="ORF">MGAL_10B064694</name>
</gene>
<sequence>MGDPESDEHLRIFKCLVDTGSDVLRYTVERKMLINTSFEQYLNQNKHKFYHQFEKRRYKPCCSGNPHNCAVNGKMDKKIFFKMYNKKAELDTQDCLDRFEVNADISLDKLDLSDINFFLWNSATLSPQEEQSLKAIMTTRSAICHSSSSREFSLDELENCWLSLKNDLLLFAEPNHYKKSIEREITTLRNCSLSKIESKRVLDKMKKLFHEIKLETEAKNKSIENQTKKGNEGLKDCFRLENNSIKTHMNEKMHEILGNCEKGNRTIKRFKKRIKAEVQKEGMTTRLQTKRNRNFLDTKLSDSERTVYQKVKSNKRRMNKMLELTQEGMNQNSKRFKSMQTQQTENNKKHQLTTIECKDEMKAKVKREGRKTRLHNEAQNKSFHQKLTETEMRIGKIVAQSQTQLSIKMEEEAHETRRQIKTRFKILLGVIGKQNITLGMNLEQIEELIESSDARDIYITSKLDKQCLTADKEKNVIENLQSEIQIPPDNDINPDISDKQAFQVIVKQVNSIILKLKATPGIFKSVETLKSALLTLVKTVQIAGKIDAEIEDNITIDLSFDSPLTKDQIAVVKCLSLKEWNDDNTDEKISKEHSSSAMANIESYPEHETSSHQAVTRPLCQACAEKDKQIKAYEEKTREHEKSIELNKLQEYNNALNLWLNGITAFLVPGYDLFKTITAGVIAFDVNEERSCFCVLT</sequence>
<dbReference type="EMBL" id="UYJE01001321">
    <property type="protein sequence ID" value="VDI01228.1"/>
    <property type="molecule type" value="Genomic_DNA"/>
</dbReference>
<evidence type="ECO:0000313" key="2">
    <source>
        <dbReference type="Proteomes" id="UP000596742"/>
    </source>
</evidence>
<name>A0A8B6C6V5_MYTGA</name>
<dbReference type="AlphaFoldDB" id="A0A8B6C6V5"/>